<feature type="signal peptide" evidence="2">
    <location>
        <begin position="1"/>
        <end position="24"/>
    </location>
</feature>
<evidence type="ECO:0008006" key="5">
    <source>
        <dbReference type="Google" id="ProtNLM"/>
    </source>
</evidence>
<dbReference type="Gene3D" id="2.60.40.1120">
    <property type="entry name" value="Carboxypeptidase-like, regulatory domain"/>
    <property type="match status" value="1"/>
</dbReference>
<accession>A0A2Z4AGD3</accession>
<evidence type="ECO:0000256" key="1">
    <source>
        <dbReference type="SAM" id="MobiDB-lite"/>
    </source>
</evidence>
<feature type="chain" id="PRO_5016346879" description="Rhamnogalacturonan lyase domain-containing protein" evidence="2">
    <location>
        <begin position="25"/>
        <end position="272"/>
    </location>
</feature>
<evidence type="ECO:0000256" key="2">
    <source>
        <dbReference type="SAM" id="SignalP"/>
    </source>
</evidence>
<feature type="region of interest" description="Disordered" evidence="1">
    <location>
        <begin position="30"/>
        <end position="55"/>
    </location>
</feature>
<proteinExistence type="predicted"/>
<sequence>MSSKKHVRVCVASLLLGVSLIFSGCGGGSQTSETPKAESAPPAPTGGAKGGIPIPTSGSKIVGSVKFEGSIPNLKEIDMADEPVCSKHWSDQNQSPVSEALVLGSNNAIANVFLSITGGPSGGPYAPSAVPVEVDQKGCKYSPHVFAVMKGQDVIFTNSDGVLHNVHALPNKNREFNLAMPGSMKVAKPRSFKKTEGMFKIKCDKHPWMSSYAAVLDHPFFDVTGEDGNYEIKGLPAGTYEIEAWHERMGSRSSSVTVAANETQTVDFTFSK</sequence>
<dbReference type="Proteomes" id="UP000247465">
    <property type="component" value="Chromosome"/>
</dbReference>
<dbReference type="InterPro" id="IPR008972">
    <property type="entry name" value="Cupredoxin"/>
</dbReference>
<evidence type="ECO:0000313" key="4">
    <source>
        <dbReference type="Proteomes" id="UP000247465"/>
    </source>
</evidence>
<dbReference type="SUPFAM" id="SSF49503">
    <property type="entry name" value="Cupredoxins"/>
    <property type="match status" value="1"/>
</dbReference>
<dbReference type="KEGG" id="mtar:DF168_00344"/>
<dbReference type="AlphaFoldDB" id="A0A2Z4AGD3"/>
<dbReference type="Gene3D" id="2.60.40.420">
    <property type="entry name" value="Cupredoxins - blue copper proteins"/>
    <property type="match status" value="1"/>
</dbReference>
<reference evidence="3 4" key="1">
    <citation type="submission" date="2018-06" db="EMBL/GenBank/DDBJ databases">
        <title>Draft Genome Sequence of a Novel Marine Bacterium Related to the Verrucomicrobia.</title>
        <authorList>
            <person name="Vosseberg J."/>
            <person name="Martijn J."/>
            <person name="Ettema T.J.G."/>
        </authorList>
    </citation>
    <scope>NUCLEOTIDE SEQUENCE [LARGE SCALE GENOMIC DNA]</scope>
    <source>
        <strain evidence="3">TARA_B100001123</strain>
    </source>
</reference>
<dbReference type="EMBL" id="CP029803">
    <property type="protein sequence ID" value="AWT59164.1"/>
    <property type="molecule type" value="Genomic_DNA"/>
</dbReference>
<organism evidence="3 4">
    <name type="scientific">Candidatus Moanibacter tarae</name>
    <dbReference type="NCBI Taxonomy" id="2200854"/>
    <lineage>
        <taxon>Bacteria</taxon>
        <taxon>Pseudomonadati</taxon>
        <taxon>Verrucomicrobiota</taxon>
        <taxon>Opitutia</taxon>
        <taxon>Puniceicoccales</taxon>
        <taxon>Puniceicoccales incertae sedis</taxon>
        <taxon>Candidatus Moanibacter</taxon>
    </lineage>
</organism>
<evidence type="ECO:0000313" key="3">
    <source>
        <dbReference type="EMBL" id="AWT59164.1"/>
    </source>
</evidence>
<keyword evidence="2" id="KW-0732">Signal</keyword>
<protein>
    <recommendedName>
        <fullName evidence="5">Rhamnogalacturonan lyase domain-containing protein</fullName>
    </recommendedName>
</protein>
<gene>
    <name evidence="3" type="ORF">DF168_00344</name>
</gene>
<dbReference type="Pfam" id="PF13620">
    <property type="entry name" value="CarboxypepD_reg"/>
    <property type="match status" value="1"/>
</dbReference>
<name>A0A2Z4AGD3_9BACT</name>
<dbReference type="PROSITE" id="PS51257">
    <property type="entry name" value="PROKAR_LIPOPROTEIN"/>
    <property type="match status" value="1"/>
</dbReference>
<dbReference type="SUPFAM" id="SSF117074">
    <property type="entry name" value="Hypothetical protein PA1324"/>
    <property type="match status" value="1"/>
</dbReference>